<dbReference type="Gene3D" id="3.30.420.270">
    <property type="match status" value="1"/>
</dbReference>
<keyword evidence="6 8" id="KW-0472">Membrane</keyword>
<evidence type="ECO:0000256" key="2">
    <source>
        <dbReference type="ARBA" id="ARBA00005811"/>
    </source>
</evidence>
<dbReference type="EMBL" id="JACICE010000001">
    <property type="protein sequence ID" value="MBB3774951.1"/>
    <property type="molecule type" value="Genomic_DNA"/>
</dbReference>
<organism evidence="9 10">
    <name type="scientific">Erythrobacter ramosus</name>
    <dbReference type="NCBI Taxonomy" id="35811"/>
    <lineage>
        <taxon>Bacteria</taxon>
        <taxon>Pseudomonadati</taxon>
        <taxon>Pseudomonadota</taxon>
        <taxon>Alphaproteobacteria</taxon>
        <taxon>Sphingomonadales</taxon>
        <taxon>Erythrobacteraceae</taxon>
        <taxon>Erythrobacter/Porphyrobacter group</taxon>
        <taxon>Erythrobacter</taxon>
    </lineage>
</organism>
<comment type="caution">
    <text evidence="9">The sequence shown here is derived from an EMBL/GenBank/DDBJ whole genome shotgun (WGS) entry which is preliminary data.</text>
</comment>
<dbReference type="PANTHER" id="PTHR30558:SF7">
    <property type="entry name" value="TOL-PAL SYSTEM PROTEIN TOLR"/>
    <property type="match status" value="1"/>
</dbReference>
<keyword evidence="5 8" id="KW-1133">Transmembrane helix</keyword>
<protein>
    <submittedName>
        <fullName evidence="9">Biopolymer transport protein ExbD</fullName>
    </submittedName>
</protein>
<evidence type="ECO:0000256" key="4">
    <source>
        <dbReference type="ARBA" id="ARBA00022692"/>
    </source>
</evidence>
<evidence type="ECO:0000313" key="9">
    <source>
        <dbReference type="EMBL" id="MBB3774951.1"/>
    </source>
</evidence>
<dbReference type="Proteomes" id="UP000548685">
    <property type="component" value="Unassembled WGS sequence"/>
</dbReference>
<name>A0ABR6HWA9_9SPHN</name>
<comment type="similarity">
    <text evidence="2 7">Belongs to the ExbD/TolR family.</text>
</comment>
<evidence type="ECO:0000256" key="6">
    <source>
        <dbReference type="ARBA" id="ARBA00023136"/>
    </source>
</evidence>
<dbReference type="Pfam" id="PF02472">
    <property type="entry name" value="ExbD"/>
    <property type="match status" value="1"/>
</dbReference>
<dbReference type="RefSeq" id="WP_237440643.1">
    <property type="nucleotide sequence ID" value="NZ_BAAADZ010000002.1"/>
</dbReference>
<comment type="subcellular location">
    <subcellularLocation>
        <location evidence="1">Cell membrane</location>
        <topology evidence="1">Single-pass membrane protein</topology>
    </subcellularLocation>
    <subcellularLocation>
        <location evidence="7">Cell membrane</location>
        <topology evidence="7">Single-pass type II membrane protein</topology>
    </subcellularLocation>
</comment>
<evidence type="ECO:0000256" key="1">
    <source>
        <dbReference type="ARBA" id="ARBA00004162"/>
    </source>
</evidence>
<dbReference type="InterPro" id="IPR003400">
    <property type="entry name" value="ExbD"/>
</dbReference>
<proteinExistence type="inferred from homology"/>
<keyword evidence="7" id="KW-0653">Protein transport</keyword>
<keyword evidence="4 7" id="KW-0812">Transmembrane</keyword>
<sequence>MPHIVTRPNLYAPRPRPISEMNVTPFIDVLLVLLIVMILAMPVKVNVTPVDLPGERREPSLPVLDQNTITIDAADRLAWNGTTVSADALRAQVAAAAELTTPAILRFAPDKHASYDTAARTIALIREEGAKGFTFVGNERYRDF</sequence>
<evidence type="ECO:0000256" key="3">
    <source>
        <dbReference type="ARBA" id="ARBA00022475"/>
    </source>
</evidence>
<feature type="transmembrane region" description="Helical" evidence="8">
    <location>
        <begin position="21"/>
        <end position="43"/>
    </location>
</feature>
<keyword evidence="3" id="KW-1003">Cell membrane</keyword>
<evidence type="ECO:0000256" key="8">
    <source>
        <dbReference type="SAM" id="Phobius"/>
    </source>
</evidence>
<keyword evidence="7" id="KW-0813">Transport</keyword>
<evidence type="ECO:0000313" key="10">
    <source>
        <dbReference type="Proteomes" id="UP000548685"/>
    </source>
</evidence>
<dbReference type="PANTHER" id="PTHR30558">
    <property type="entry name" value="EXBD MEMBRANE COMPONENT OF PMF-DRIVEN MACROMOLECULE IMPORT SYSTEM"/>
    <property type="match status" value="1"/>
</dbReference>
<evidence type="ECO:0000256" key="7">
    <source>
        <dbReference type="RuleBase" id="RU003879"/>
    </source>
</evidence>
<gene>
    <name evidence="9" type="ORF">FHS52_000894</name>
</gene>
<reference evidence="9 10" key="1">
    <citation type="submission" date="2020-08" db="EMBL/GenBank/DDBJ databases">
        <title>Genomic Encyclopedia of Type Strains, Phase IV (KMG-IV): sequencing the most valuable type-strain genomes for metagenomic binning, comparative biology and taxonomic classification.</title>
        <authorList>
            <person name="Goeker M."/>
        </authorList>
    </citation>
    <scope>NUCLEOTIDE SEQUENCE [LARGE SCALE GENOMIC DNA]</scope>
    <source>
        <strain evidence="9 10">DSM 8510</strain>
    </source>
</reference>
<keyword evidence="10" id="KW-1185">Reference proteome</keyword>
<accession>A0ABR6HWA9</accession>
<evidence type="ECO:0000256" key="5">
    <source>
        <dbReference type="ARBA" id="ARBA00022989"/>
    </source>
</evidence>